<protein>
    <submittedName>
        <fullName evidence="1">Predicted outer membrane lipoprotein, in E. coli ybaY has supercoiling-dependent transcription, which is associated with the osmotic stress response and acts through rpoS</fullName>
    </submittedName>
</protein>
<dbReference type="InterPro" id="IPR039366">
    <property type="entry name" value="Pilotin"/>
</dbReference>
<gene>
    <name evidence="1" type="primary">ybaY</name>
    <name evidence="1" type="ORF">DAQ1742_03145</name>
</gene>
<dbReference type="AlphaFoldDB" id="A0A375AD33"/>
<dbReference type="PANTHER" id="PTHR38013">
    <property type="entry name" value="GLYCOPROTEIN/POLYSACCHARIDE METABOLISM"/>
    <property type="match status" value="1"/>
</dbReference>
<dbReference type="PROSITE" id="PS51257">
    <property type="entry name" value="PROKAR_LIPOPROTEIN"/>
    <property type="match status" value="1"/>
</dbReference>
<proteinExistence type="predicted"/>
<sequence length="186" mass="19684">MRLWHMFAGITVSIALSGCANLNTYGFLPQALAPARTLSLSEPVNGMPAVSGSVNIRQNITLPTDAVMTVTISDASASDAPARVISQRVSRTEGVQAPFKFILPYNPADINPDARILLSAVVVINHRITLVTEHMLPVINNGVNNADVNLVMVSRAPATGKPMRMLAPTPAQSNGSGESGVLLQPY</sequence>
<dbReference type="PANTHER" id="PTHR38013:SF1">
    <property type="entry name" value="GLYCOPROTEIN_POLYSACCHARIDE METABOLISM"/>
    <property type="match status" value="1"/>
</dbReference>
<reference evidence="1 2" key="1">
    <citation type="submission" date="2016-09" db="EMBL/GenBank/DDBJ databases">
        <authorList>
            <person name="Reverchon S."/>
            <person name="Nasser W."/>
            <person name="Leonard S."/>
            <person name="Brochier C."/>
            <person name="Duprey A."/>
        </authorList>
    </citation>
    <scope>NUCLEOTIDE SEQUENCE [LARGE SCALE GENOMIC DNA]</scope>
    <source>
        <strain evidence="1 2">174/2</strain>
    </source>
</reference>
<evidence type="ECO:0000313" key="1">
    <source>
        <dbReference type="EMBL" id="SLM63970.1"/>
    </source>
</evidence>
<dbReference type="EMBL" id="LT615367">
    <property type="protein sequence ID" value="SLM63970.1"/>
    <property type="molecule type" value="Genomic_DNA"/>
</dbReference>
<dbReference type="Pfam" id="PF09619">
    <property type="entry name" value="YscW"/>
    <property type="match status" value="1"/>
</dbReference>
<keyword evidence="1" id="KW-0449">Lipoprotein</keyword>
<name>A0A375AD33_9GAMM</name>
<keyword evidence="2" id="KW-1185">Reference proteome</keyword>
<evidence type="ECO:0000313" key="2">
    <source>
        <dbReference type="Proteomes" id="UP000294820"/>
    </source>
</evidence>
<dbReference type="Proteomes" id="UP000294820">
    <property type="component" value="Chromosome 1"/>
</dbReference>
<dbReference type="KEGG" id="daq:DAQ1742_03145"/>
<organism evidence="1 2">
    <name type="scientific">Dickeya aquatica</name>
    <dbReference type="NCBI Taxonomy" id="1401087"/>
    <lineage>
        <taxon>Bacteria</taxon>
        <taxon>Pseudomonadati</taxon>
        <taxon>Pseudomonadota</taxon>
        <taxon>Gammaproteobacteria</taxon>
        <taxon>Enterobacterales</taxon>
        <taxon>Pectobacteriaceae</taxon>
        <taxon>Dickeya</taxon>
    </lineage>
</organism>
<dbReference type="RefSeq" id="WP_035340554.1">
    <property type="nucleotide sequence ID" value="NZ_LT615367.1"/>
</dbReference>
<accession>A0A375AD33</accession>
<dbReference type="InterPro" id="IPR053196">
    <property type="entry name" value="Lipoprotein_YbaY-like"/>
</dbReference>